<evidence type="ECO:0000256" key="1">
    <source>
        <dbReference type="SAM" id="MobiDB-lite"/>
    </source>
</evidence>
<comment type="caution">
    <text evidence="2">The sequence shown here is derived from an EMBL/GenBank/DDBJ whole genome shotgun (WGS) entry which is preliminary data.</text>
</comment>
<organism evidence="2 3">
    <name type="scientific">Armadillidium nasatum</name>
    <dbReference type="NCBI Taxonomy" id="96803"/>
    <lineage>
        <taxon>Eukaryota</taxon>
        <taxon>Metazoa</taxon>
        <taxon>Ecdysozoa</taxon>
        <taxon>Arthropoda</taxon>
        <taxon>Crustacea</taxon>
        <taxon>Multicrustacea</taxon>
        <taxon>Malacostraca</taxon>
        <taxon>Eumalacostraca</taxon>
        <taxon>Peracarida</taxon>
        <taxon>Isopoda</taxon>
        <taxon>Oniscidea</taxon>
        <taxon>Crinocheta</taxon>
        <taxon>Armadillidiidae</taxon>
        <taxon>Armadillidium</taxon>
    </lineage>
</organism>
<evidence type="ECO:0000313" key="3">
    <source>
        <dbReference type="Proteomes" id="UP000326759"/>
    </source>
</evidence>
<reference evidence="2 3" key="1">
    <citation type="journal article" date="2019" name="PLoS Biol.">
        <title>Sex chromosomes control vertical transmission of feminizing Wolbachia symbionts in an isopod.</title>
        <authorList>
            <person name="Becking T."/>
            <person name="Chebbi M.A."/>
            <person name="Giraud I."/>
            <person name="Moumen B."/>
            <person name="Laverre T."/>
            <person name="Caubet Y."/>
            <person name="Peccoud J."/>
            <person name="Gilbert C."/>
            <person name="Cordaux R."/>
        </authorList>
    </citation>
    <scope>NUCLEOTIDE SEQUENCE [LARGE SCALE GENOMIC DNA]</scope>
    <source>
        <strain evidence="2">ANa2</strain>
        <tissue evidence="2">Whole body excluding digestive tract and cuticle</tissue>
    </source>
</reference>
<feature type="compositionally biased region" description="Polar residues" evidence="1">
    <location>
        <begin position="65"/>
        <end position="80"/>
    </location>
</feature>
<feature type="region of interest" description="Disordered" evidence="1">
    <location>
        <begin position="22"/>
        <end position="126"/>
    </location>
</feature>
<proteinExistence type="predicted"/>
<gene>
    <name evidence="2" type="ORF">Anas_01919</name>
</gene>
<dbReference type="AlphaFoldDB" id="A0A5N5TM07"/>
<keyword evidence="3" id="KW-1185">Reference proteome</keyword>
<dbReference type="Proteomes" id="UP000326759">
    <property type="component" value="Unassembled WGS sequence"/>
</dbReference>
<dbReference type="EMBL" id="SEYY01000455">
    <property type="protein sequence ID" value="KAB7507207.1"/>
    <property type="molecule type" value="Genomic_DNA"/>
</dbReference>
<evidence type="ECO:0000313" key="2">
    <source>
        <dbReference type="EMBL" id="KAB7507207.1"/>
    </source>
</evidence>
<accession>A0A5N5TM07</accession>
<sequence>MEDGLQEEVGEGKALIEYLLKSDGSSNGRSRSHAAFQRVNRGDSRSQKPGRGPQGLGLPKHHKSASSLIEGNSLFNGTSRGPSPAPPSSTKSSPGPRTPITPQRSSKSNSKKPPPPTPKKSNFLSVDERVAVEVEAAEVAEAAGARVGVRVDLQVQRSKEEEEEEEEELKYNN</sequence>
<protein>
    <submittedName>
        <fullName evidence="2">Uncharacterized protein</fullName>
    </submittedName>
</protein>
<name>A0A5N5TM07_9CRUS</name>